<keyword evidence="3" id="KW-0238">DNA-binding</keyword>
<keyword evidence="2" id="KW-0805">Transcription regulation</keyword>
<evidence type="ECO:0000259" key="6">
    <source>
        <dbReference type="PROSITE" id="PS50937"/>
    </source>
</evidence>
<evidence type="ECO:0000256" key="1">
    <source>
        <dbReference type="ARBA" id="ARBA00022491"/>
    </source>
</evidence>
<dbReference type="InterPro" id="IPR000551">
    <property type="entry name" value="MerR-type_HTH_dom"/>
</dbReference>
<dbReference type="AlphaFoldDB" id="A0A9D2HIE7"/>
<evidence type="ECO:0000256" key="3">
    <source>
        <dbReference type="ARBA" id="ARBA00023125"/>
    </source>
</evidence>
<comment type="caution">
    <text evidence="7">The sequence shown here is derived from an EMBL/GenBank/DDBJ whole genome shotgun (WGS) entry which is preliminary data.</text>
</comment>
<keyword evidence="4" id="KW-0804">Transcription</keyword>
<dbReference type="EMBL" id="DWZA01000099">
    <property type="protein sequence ID" value="HJA72150.1"/>
    <property type="molecule type" value="Genomic_DNA"/>
</dbReference>
<protein>
    <submittedName>
        <fullName evidence="7">MerR family transcriptional regulator</fullName>
    </submittedName>
</protein>
<reference evidence="7" key="2">
    <citation type="submission" date="2021-04" db="EMBL/GenBank/DDBJ databases">
        <authorList>
            <person name="Gilroy R."/>
        </authorList>
    </citation>
    <scope>NUCLEOTIDE SEQUENCE</scope>
    <source>
        <strain evidence="7">CHK178-16964</strain>
    </source>
</reference>
<evidence type="ECO:0000256" key="2">
    <source>
        <dbReference type="ARBA" id="ARBA00023015"/>
    </source>
</evidence>
<evidence type="ECO:0000313" key="8">
    <source>
        <dbReference type="Proteomes" id="UP000823900"/>
    </source>
</evidence>
<dbReference type="Gene3D" id="1.10.1660.10">
    <property type="match status" value="1"/>
</dbReference>
<name>A0A9D2HIE7_9FIRM</name>
<dbReference type="GO" id="GO:0003677">
    <property type="term" value="F:DNA binding"/>
    <property type="evidence" value="ECO:0007669"/>
    <property type="project" value="UniProtKB-KW"/>
</dbReference>
<reference evidence="7" key="1">
    <citation type="journal article" date="2021" name="PeerJ">
        <title>Extensive microbial diversity within the chicken gut microbiome revealed by metagenomics and culture.</title>
        <authorList>
            <person name="Gilroy R."/>
            <person name="Ravi A."/>
            <person name="Getino M."/>
            <person name="Pursley I."/>
            <person name="Horton D.L."/>
            <person name="Alikhan N.F."/>
            <person name="Baker D."/>
            <person name="Gharbi K."/>
            <person name="Hall N."/>
            <person name="Watson M."/>
            <person name="Adriaenssens E.M."/>
            <person name="Foster-Nyarko E."/>
            <person name="Jarju S."/>
            <person name="Secka A."/>
            <person name="Antonio M."/>
            <person name="Oren A."/>
            <person name="Chaudhuri R.R."/>
            <person name="La Ragione R."/>
            <person name="Hildebrand F."/>
            <person name="Pallen M.J."/>
        </authorList>
    </citation>
    <scope>NUCLEOTIDE SEQUENCE</scope>
    <source>
        <strain evidence="7">CHK178-16964</strain>
    </source>
</reference>
<feature type="domain" description="HTH merR-type" evidence="6">
    <location>
        <begin position="2"/>
        <end position="72"/>
    </location>
</feature>
<dbReference type="InterPro" id="IPR009061">
    <property type="entry name" value="DNA-bd_dom_put_sf"/>
</dbReference>
<feature type="coiled-coil region" evidence="5">
    <location>
        <begin position="79"/>
        <end position="106"/>
    </location>
</feature>
<evidence type="ECO:0000256" key="4">
    <source>
        <dbReference type="ARBA" id="ARBA00023163"/>
    </source>
</evidence>
<dbReference type="PROSITE" id="PS00552">
    <property type="entry name" value="HTH_MERR_1"/>
    <property type="match status" value="1"/>
</dbReference>
<proteinExistence type="predicted"/>
<sequence length="270" mass="30995">MKYKIGTVARLLGVSAEALRLYERNGILVSDRGDGEHGYRYYSRLDITALTRARAYHQYGFSLKETEALINTDDVDFVCQHYEERANSLEEEIQRKQLTLDYLKRILVLLKQLPSEVWTIRLESSPGIYRLEFMEGDDLILETDELDAFSNWAGLAPFSFPSQRNCWASLEQGEDRSFSALGILEADAKALGMPEFVRAGSYIPPSPSLYTVVDISEENSSCVQYLDHLKKYVCQHHISVAGDPVCRTFLSMNKKEDYRRFRQVWLPIAL</sequence>
<evidence type="ECO:0000256" key="5">
    <source>
        <dbReference type="SAM" id="Coils"/>
    </source>
</evidence>
<dbReference type="GO" id="GO:0003700">
    <property type="term" value="F:DNA-binding transcription factor activity"/>
    <property type="evidence" value="ECO:0007669"/>
    <property type="project" value="InterPro"/>
</dbReference>
<gene>
    <name evidence="7" type="ORF">IAA07_11355</name>
</gene>
<accession>A0A9D2HIE7</accession>
<keyword evidence="1" id="KW-0678">Repressor</keyword>
<dbReference type="PANTHER" id="PTHR30204">
    <property type="entry name" value="REDOX-CYCLING DRUG-SENSING TRANSCRIPTIONAL ACTIVATOR SOXR"/>
    <property type="match status" value="1"/>
</dbReference>
<organism evidence="7 8">
    <name type="scientific">Candidatus Lachnoclostridium stercoravium</name>
    <dbReference type="NCBI Taxonomy" id="2838633"/>
    <lineage>
        <taxon>Bacteria</taxon>
        <taxon>Bacillati</taxon>
        <taxon>Bacillota</taxon>
        <taxon>Clostridia</taxon>
        <taxon>Lachnospirales</taxon>
        <taxon>Lachnospiraceae</taxon>
    </lineage>
</organism>
<dbReference type="SMART" id="SM00422">
    <property type="entry name" value="HTH_MERR"/>
    <property type="match status" value="1"/>
</dbReference>
<dbReference type="Pfam" id="PF13411">
    <property type="entry name" value="MerR_1"/>
    <property type="match status" value="1"/>
</dbReference>
<dbReference type="PANTHER" id="PTHR30204:SF69">
    <property type="entry name" value="MERR-FAMILY TRANSCRIPTIONAL REGULATOR"/>
    <property type="match status" value="1"/>
</dbReference>
<evidence type="ECO:0000313" key="7">
    <source>
        <dbReference type="EMBL" id="HJA72150.1"/>
    </source>
</evidence>
<dbReference type="InterPro" id="IPR047057">
    <property type="entry name" value="MerR_fam"/>
</dbReference>
<dbReference type="Proteomes" id="UP000823900">
    <property type="component" value="Unassembled WGS sequence"/>
</dbReference>
<keyword evidence="5" id="KW-0175">Coiled coil</keyword>
<dbReference type="SUPFAM" id="SSF46955">
    <property type="entry name" value="Putative DNA-binding domain"/>
    <property type="match status" value="1"/>
</dbReference>
<dbReference type="PROSITE" id="PS50937">
    <property type="entry name" value="HTH_MERR_2"/>
    <property type="match status" value="1"/>
</dbReference>